<reference evidence="3 4" key="1">
    <citation type="submission" date="2019-04" db="EMBL/GenBank/DDBJ databases">
        <title>Draft, Whole-Genome Sequence of the Anthracene-degrading Mycobacterium frederiksbergense LB501T, Isolated from a Polycyclic Aromatic Hydrocarbon (PAH)-Contaminated Soil.</title>
        <authorList>
            <person name="Augelletti F."/>
        </authorList>
    </citation>
    <scope>NUCLEOTIDE SEQUENCE [LARGE SCALE GENOMIC DNA]</scope>
    <source>
        <strain evidence="3 4">LB 501T</strain>
        <plasmid evidence="3 4">unnamed1</plasmid>
    </source>
</reference>
<proteinExistence type="predicted"/>
<name>A0A6H0S0C6_9MYCO</name>
<evidence type="ECO:0000313" key="3">
    <source>
        <dbReference type="EMBL" id="QIV79497.1"/>
    </source>
</evidence>
<dbReference type="KEGG" id="mfre:EXE63_00130"/>
<dbReference type="RefSeq" id="WP_168140290.1">
    <property type="nucleotide sequence ID" value="NZ_CP038797.1"/>
</dbReference>
<feature type="compositionally biased region" description="Pro residues" evidence="1">
    <location>
        <begin position="91"/>
        <end position="101"/>
    </location>
</feature>
<feature type="transmembrane region" description="Helical" evidence="2">
    <location>
        <begin position="334"/>
        <end position="354"/>
    </location>
</feature>
<accession>A0A6H0S0C6</accession>
<feature type="compositionally biased region" description="Low complexity" evidence="1">
    <location>
        <begin position="23"/>
        <end position="34"/>
    </location>
</feature>
<gene>
    <name evidence="3" type="ORF">EXE63_00130</name>
</gene>
<feature type="transmembrane region" description="Helical" evidence="2">
    <location>
        <begin position="290"/>
        <end position="314"/>
    </location>
</feature>
<keyword evidence="2" id="KW-0472">Membrane</keyword>
<feature type="compositionally biased region" description="Low complexity" evidence="1">
    <location>
        <begin position="67"/>
        <end position="77"/>
    </location>
</feature>
<dbReference type="Proteomes" id="UP000501849">
    <property type="component" value="Plasmid unnamed1"/>
</dbReference>
<feature type="compositionally biased region" description="Pro residues" evidence="1">
    <location>
        <begin position="112"/>
        <end position="153"/>
    </location>
</feature>
<evidence type="ECO:0000313" key="4">
    <source>
        <dbReference type="Proteomes" id="UP000501849"/>
    </source>
</evidence>
<keyword evidence="2" id="KW-0812">Transmembrane</keyword>
<feature type="transmembrane region" description="Helical" evidence="2">
    <location>
        <begin position="266"/>
        <end position="283"/>
    </location>
</feature>
<feature type="compositionally biased region" description="Basic and acidic residues" evidence="1">
    <location>
        <begin position="1"/>
        <end position="22"/>
    </location>
</feature>
<feature type="compositionally biased region" description="Pro residues" evidence="1">
    <location>
        <begin position="174"/>
        <end position="190"/>
    </location>
</feature>
<keyword evidence="4" id="KW-1185">Reference proteome</keyword>
<organism evidence="3 4">
    <name type="scientific">Mycolicibacterium frederiksbergense</name>
    <dbReference type="NCBI Taxonomy" id="117567"/>
    <lineage>
        <taxon>Bacteria</taxon>
        <taxon>Bacillati</taxon>
        <taxon>Actinomycetota</taxon>
        <taxon>Actinomycetes</taxon>
        <taxon>Mycobacteriales</taxon>
        <taxon>Mycobacteriaceae</taxon>
        <taxon>Mycolicibacterium</taxon>
    </lineage>
</organism>
<evidence type="ECO:0000256" key="2">
    <source>
        <dbReference type="SAM" id="Phobius"/>
    </source>
</evidence>
<evidence type="ECO:0000256" key="1">
    <source>
        <dbReference type="SAM" id="MobiDB-lite"/>
    </source>
</evidence>
<dbReference type="EMBL" id="CP038797">
    <property type="protein sequence ID" value="QIV79497.1"/>
    <property type="molecule type" value="Genomic_DNA"/>
</dbReference>
<dbReference type="AlphaFoldDB" id="A0A6H0S0C6"/>
<sequence length="367" mass="38170">MDDVEKTQDVTDNAPHDVDPDKTTVVPSTPRPSTAGAQYGDDAERTQIVRDTPAPSRPAPTTERQYPPAAAGGQQPPLATPHQHPGTGAPPQRPQTPPPAQYGPVPGTAPQQGPPPSYGPPPMSGPTNYGPPPAPGPHYGPGPQPPHGYPPQHDPYAQPDPYGYSDPYAQQPPQAGPFPGQPAGQPPGPQPGQVQSPLQAANSALAKGGSFIARLIQRGMYGELIKNPWFQQTRQQSPDQFVYIGFGIGVVLALILGQIGGLIGDLLTLAMWAGLAYTFFAVGTKKAVQFVAYGICGIGAVLYGGGALLGFLAWSQLTSSPYMSGLGGSSIGTVILLQSITSTVFAVLLGWAGITVHRTIKKLSGHG</sequence>
<keyword evidence="3" id="KW-0614">Plasmid</keyword>
<geneLocation type="plasmid" evidence="3 4">
    <name>unnamed1</name>
</geneLocation>
<feature type="region of interest" description="Disordered" evidence="1">
    <location>
        <begin position="1"/>
        <end position="199"/>
    </location>
</feature>
<feature type="transmembrane region" description="Helical" evidence="2">
    <location>
        <begin position="241"/>
        <end position="260"/>
    </location>
</feature>
<protein>
    <submittedName>
        <fullName evidence="3">Uncharacterized protein</fullName>
    </submittedName>
</protein>
<keyword evidence="2" id="KW-1133">Transmembrane helix</keyword>